<keyword evidence="2" id="KW-1185">Reference proteome</keyword>
<sequence>KSKRLLLLLFGTFGALFITVSGIAAAGLLDPALKSPALAATKTQLPVFGILPENREMPAEQKLLFTKAENQLARQLLLRMQQKQAAQEPYVVGVLSSHMAEGKSTVVASLSTRLAASGLRTLTLLPNDHKQQLAVDGTVAFYSPLQGVSPKATLSDIAGASLAQYEVVIVEFPALLEAAYPAALLQRLVRVQTGFLFVGLVLLLL</sequence>
<dbReference type="Proteomes" id="UP000670527">
    <property type="component" value="Unassembled WGS sequence"/>
</dbReference>
<organism evidence="1 2">
    <name type="scientific">Hymenobacter defluvii</name>
    <dbReference type="NCBI Taxonomy" id="2054411"/>
    <lineage>
        <taxon>Bacteria</taxon>
        <taxon>Pseudomonadati</taxon>
        <taxon>Bacteroidota</taxon>
        <taxon>Cytophagia</taxon>
        <taxon>Cytophagales</taxon>
        <taxon>Hymenobacteraceae</taxon>
        <taxon>Hymenobacter</taxon>
    </lineage>
</organism>
<protein>
    <submittedName>
        <fullName evidence="1">Uncharacterized protein</fullName>
    </submittedName>
</protein>
<feature type="non-terminal residue" evidence="1">
    <location>
        <position position="1"/>
    </location>
</feature>
<dbReference type="PANTHER" id="PTHR32309:SF13">
    <property type="entry name" value="FERRIC ENTEROBACTIN TRANSPORT PROTEIN FEPE"/>
    <property type="match status" value="1"/>
</dbReference>
<dbReference type="Gene3D" id="3.40.50.300">
    <property type="entry name" value="P-loop containing nucleotide triphosphate hydrolases"/>
    <property type="match status" value="1"/>
</dbReference>
<feature type="non-terminal residue" evidence="1">
    <location>
        <position position="205"/>
    </location>
</feature>
<name>A0ABS3TIU6_9BACT</name>
<reference evidence="1 2" key="1">
    <citation type="submission" date="2021-03" db="EMBL/GenBank/DDBJ databases">
        <authorList>
            <person name="Kim M.K."/>
        </authorList>
    </citation>
    <scope>NUCLEOTIDE SEQUENCE [LARGE SCALE GENOMIC DNA]</scope>
    <source>
        <strain evidence="1 2">BT507</strain>
    </source>
</reference>
<dbReference type="PANTHER" id="PTHR32309">
    <property type="entry name" value="TYROSINE-PROTEIN KINASE"/>
    <property type="match status" value="1"/>
</dbReference>
<dbReference type="InterPro" id="IPR027417">
    <property type="entry name" value="P-loop_NTPase"/>
</dbReference>
<evidence type="ECO:0000313" key="2">
    <source>
        <dbReference type="Proteomes" id="UP000670527"/>
    </source>
</evidence>
<dbReference type="InterPro" id="IPR050445">
    <property type="entry name" value="Bact_polysacc_biosynth/exp"/>
</dbReference>
<comment type="caution">
    <text evidence="1">The sequence shown here is derived from an EMBL/GenBank/DDBJ whole genome shotgun (WGS) entry which is preliminary data.</text>
</comment>
<dbReference type="EMBL" id="JAGETX010000107">
    <property type="protein sequence ID" value="MBO3273562.1"/>
    <property type="molecule type" value="Genomic_DNA"/>
</dbReference>
<evidence type="ECO:0000313" key="1">
    <source>
        <dbReference type="EMBL" id="MBO3273562.1"/>
    </source>
</evidence>
<accession>A0ABS3TIU6</accession>
<gene>
    <name evidence="1" type="ORF">J4D97_23175</name>
</gene>
<dbReference type="RefSeq" id="WP_208309654.1">
    <property type="nucleotide sequence ID" value="NZ_JAGETX010000107.1"/>
</dbReference>
<proteinExistence type="predicted"/>